<name>W0F6L4_9BACT</name>
<gene>
    <name evidence="1" type="ORF">NIASO_01715</name>
</gene>
<protein>
    <submittedName>
        <fullName evidence="1">Uncharacterized protein</fullName>
    </submittedName>
</protein>
<evidence type="ECO:0000313" key="2">
    <source>
        <dbReference type="Proteomes" id="UP000003586"/>
    </source>
</evidence>
<reference evidence="1 2" key="1">
    <citation type="submission" date="2013-12" db="EMBL/GenBank/DDBJ databases">
        <authorList>
            <consortium name="DOE Joint Genome Institute"/>
            <person name="Eisen J."/>
            <person name="Huntemann M."/>
            <person name="Han J."/>
            <person name="Chen A."/>
            <person name="Kyrpides N."/>
            <person name="Mavromatis K."/>
            <person name="Markowitz V."/>
            <person name="Palaniappan K."/>
            <person name="Ivanova N."/>
            <person name="Schaumberg A."/>
            <person name="Pati A."/>
            <person name="Liolios K."/>
            <person name="Nordberg H.P."/>
            <person name="Cantor M.N."/>
            <person name="Hua S.X."/>
            <person name="Woyke T."/>
        </authorList>
    </citation>
    <scope>NUCLEOTIDE SEQUENCE [LARGE SCALE GENOMIC DNA]</scope>
    <source>
        <strain evidence="2">DSM 19437</strain>
    </source>
</reference>
<dbReference type="EMBL" id="CP007035">
    <property type="protein sequence ID" value="AHF17099.1"/>
    <property type="molecule type" value="Genomic_DNA"/>
</dbReference>
<dbReference type="AlphaFoldDB" id="W0F6L4"/>
<dbReference type="Proteomes" id="UP000003586">
    <property type="component" value="Chromosome"/>
</dbReference>
<keyword evidence="2" id="KW-1185">Reference proteome</keyword>
<sequence>MANCFYFPLIPIAIGSSDLNAALTFADRFLFFIYEKISVYLREAFL</sequence>
<dbReference type="KEGG" id="nso:NIASO_01715"/>
<organism evidence="1 2">
    <name type="scientific">Niabella soli DSM 19437</name>
    <dbReference type="NCBI Taxonomy" id="929713"/>
    <lineage>
        <taxon>Bacteria</taxon>
        <taxon>Pseudomonadati</taxon>
        <taxon>Bacteroidota</taxon>
        <taxon>Chitinophagia</taxon>
        <taxon>Chitinophagales</taxon>
        <taxon>Chitinophagaceae</taxon>
        <taxon>Niabella</taxon>
    </lineage>
</organism>
<accession>W0F6L4</accession>
<proteinExistence type="predicted"/>
<evidence type="ECO:0000313" key="1">
    <source>
        <dbReference type="EMBL" id="AHF17099.1"/>
    </source>
</evidence>
<dbReference type="HOGENOM" id="CLU_3186349_0_0_10"/>